<feature type="compositionally biased region" description="Polar residues" evidence="1">
    <location>
        <begin position="417"/>
        <end position="428"/>
    </location>
</feature>
<organism evidence="2 3">
    <name type="scientific">Streptococcus suis</name>
    <dbReference type="NCBI Taxonomy" id="1307"/>
    <lineage>
        <taxon>Bacteria</taxon>
        <taxon>Bacillati</taxon>
        <taxon>Bacillota</taxon>
        <taxon>Bacilli</taxon>
        <taxon>Lactobacillales</taxon>
        <taxon>Streptococcaceae</taxon>
        <taxon>Streptococcus</taxon>
    </lineage>
</organism>
<gene>
    <name evidence="2" type="ORF">ERS132385_01424</name>
</gene>
<proteinExistence type="predicted"/>
<dbReference type="Proteomes" id="UP000073434">
    <property type="component" value="Unassembled WGS sequence"/>
</dbReference>
<dbReference type="EMBL" id="FIFW01000014">
    <property type="protein sequence ID" value="CYU68058.1"/>
    <property type="molecule type" value="Genomic_DNA"/>
</dbReference>
<sequence>MNKKQLSQRDWKNLKKEVVEESAVNVGYFHGIMQVLPDYALMDAIRTIALDGWLTVNTEDSTLQNILVTESIKNLNYQDFKDVAPYLFSYPREQRDLDLLVAPVEVSRAYFEELKTNAEELFAIKQDVERLNQSIDKKIEELETNRLPNGDLVIGLDMQREEVLLLRAPDTAHIDDWEVITEGLITDYRSTQSSETQTLNYLIGLDNKEFKTLIRSDVLNRDAIDGFVQVDKDVITEVAPATIPDFRTHRQFYQYAKQFASFREEYGSSYAGYVDLTYERDYPTNFGLDFYSQSILQSRIDDFNNLLSQEGKELVLHTAIGYSQGESYGLAYIREKDKETLPQVVDYLEHTVGAYYRGSLSELAVIKFENIDVERGFNGQQEAVYHIDADELFQDKLKQTQARHPELQRFVSPEIAQKQQELAQQPTKESPGRMM</sequence>
<dbReference type="AlphaFoldDB" id="A0A0Z8ETR9"/>
<reference evidence="2 3" key="1">
    <citation type="submission" date="2016-02" db="EMBL/GenBank/DDBJ databases">
        <authorList>
            <consortium name="Pathogen Informatics"/>
        </authorList>
    </citation>
    <scope>NUCLEOTIDE SEQUENCE [LARGE SCALE GENOMIC DNA]</scope>
    <source>
        <strain evidence="2 3">LSS23</strain>
    </source>
</reference>
<evidence type="ECO:0000313" key="2">
    <source>
        <dbReference type="EMBL" id="CYU68058.1"/>
    </source>
</evidence>
<name>A0A0Z8ETR9_STRSU</name>
<feature type="region of interest" description="Disordered" evidence="1">
    <location>
        <begin position="410"/>
        <end position="435"/>
    </location>
</feature>
<accession>A0A0Z8ETR9</accession>
<dbReference type="RefSeq" id="WP_044687993.1">
    <property type="nucleotide sequence ID" value="NZ_CEEW01000036.1"/>
</dbReference>
<protein>
    <submittedName>
        <fullName evidence="2">Uncharacterized protein</fullName>
    </submittedName>
</protein>
<evidence type="ECO:0000313" key="3">
    <source>
        <dbReference type="Proteomes" id="UP000073434"/>
    </source>
</evidence>
<evidence type="ECO:0000256" key="1">
    <source>
        <dbReference type="SAM" id="MobiDB-lite"/>
    </source>
</evidence>